<dbReference type="PANTHER" id="PTHR44943:SF4">
    <property type="entry name" value="TPR REPEAT-CONTAINING PROTEIN MJ0798"/>
    <property type="match status" value="1"/>
</dbReference>
<dbReference type="RefSeq" id="WP_066546555.1">
    <property type="nucleotide sequence ID" value="NZ_MASJ01000027.1"/>
</dbReference>
<dbReference type="Gene3D" id="3.40.1700.10">
    <property type="entry name" value="DNA integrity scanning protein, DisA, N-terminal domain"/>
    <property type="match status" value="1"/>
</dbReference>
<dbReference type="Proteomes" id="UP000093199">
    <property type="component" value="Unassembled WGS sequence"/>
</dbReference>
<sequence length="811" mass="94162">MYTFDELHHLEHLLEKCVTKYLTPILPDIVVNITIGEMPNRATLKLLDDFVPPFNMPTIYDTYRLQGRDVVVHCMNVPEEVALLALDEGTFSYPRFILKSLFDLLDRGYCTTFEQFAERIKAITARQLAVMMHGSSIQFAEQLFSILQSAQHDNAVEQVYLFDLLDSISIMDYEGMPTLSKMLFIRSEHIQHVTFHISFQKPFPLASIRQVRKILEIAQQPLYVIADHQKIYGIGEFHRPPTHVLDECFFITFIGRNTYKMTKLHQPRNANKIQEVLIYLSSHKKMSLQPSNYRRDELAYAIHTTFHKYFAQDGRHYQHKIDALAKTIEYATKQRLGTMVVLAPPKLAKRETRRLAKAQQAMLVDPIPLASSSLPTDKLIEQLTSIDGAIFIDTENTCHSIGVILDGVVTSKTEGRSDRGARYNAAIKYFSRNTIAQSCLIAIVSEDGMVDLLFPKTSKDVKHYLAQIHIAFSRQHYEEVIYSTTQLLGQYAHYYPLYLYRGIASYYLKNYKEAKRDLLKAASFQQNEAIIFYWLGIVKRTLQEYDAAIKQFSVALSIEHHEIFYLERALTYIEAQKFDAALFNLQQAEKVNAQTPLLHYYFGYYYEQQQLTEQAITCYERAIAHDDTQPSFHIARGRMYVKEQQYLQAMKEISTALRLQPLDEALYKRVGQILTIAGFETYFHNYLQDSKHYALYIVAGYRDLQLEKYKSALQYFEYALPTIRKTSFVYEWAADCAVMLHDYQYAYELYSIALRINEHDVHVLQKRAELLIHFAKIDAALLDFKTASMYTNHKDTKVAIAERLKLPPFLT</sequence>
<dbReference type="SUPFAM" id="SSF48452">
    <property type="entry name" value="TPR-like"/>
    <property type="match status" value="1"/>
</dbReference>
<organism evidence="5 6">
    <name type="scientific">Caryophanon tenue</name>
    <dbReference type="NCBI Taxonomy" id="33978"/>
    <lineage>
        <taxon>Bacteria</taxon>
        <taxon>Bacillati</taxon>
        <taxon>Bacillota</taxon>
        <taxon>Bacilli</taxon>
        <taxon>Bacillales</taxon>
        <taxon>Caryophanaceae</taxon>
        <taxon>Caryophanon</taxon>
    </lineage>
</organism>
<keyword evidence="2 3" id="KW-0802">TPR repeat</keyword>
<evidence type="ECO:0000256" key="3">
    <source>
        <dbReference type="PROSITE-ProRule" id="PRU00339"/>
    </source>
</evidence>
<evidence type="ECO:0000313" key="6">
    <source>
        <dbReference type="Proteomes" id="UP000093199"/>
    </source>
</evidence>
<dbReference type="EMBL" id="MASJ01000027">
    <property type="protein sequence ID" value="OCS84308.1"/>
    <property type="molecule type" value="Genomic_DNA"/>
</dbReference>
<evidence type="ECO:0000313" key="5">
    <source>
        <dbReference type="EMBL" id="OCS84308.1"/>
    </source>
</evidence>
<comment type="caution">
    <text evidence="5">The sequence shown here is derived from an EMBL/GenBank/DDBJ whole genome shotgun (WGS) entry which is preliminary data.</text>
</comment>
<protein>
    <recommendedName>
        <fullName evidence="4">DAC domain-containing protein</fullName>
    </recommendedName>
</protein>
<dbReference type="SUPFAM" id="SSF81901">
    <property type="entry name" value="HCP-like"/>
    <property type="match status" value="1"/>
</dbReference>
<dbReference type="OrthoDB" id="5569081at2"/>
<dbReference type="SMART" id="SM00028">
    <property type="entry name" value="TPR"/>
    <property type="match status" value="5"/>
</dbReference>
<reference evidence="5 6" key="1">
    <citation type="submission" date="2016-07" db="EMBL/GenBank/DDBJ databases">
        <title>Caryophanon tenue genome sequencing.</title>
        <authorList>
            <person name="Verma A."/>
            <person name="Pal Y."/>
            <person name="Krishnamurthi S."/>
        </authorList>
    </citation>
    <scope>NUCLEOTIDE SEQUENCE [LARGE SCALE GENOMIC DNA]</scope>
    <source>
        <strain evidence="5 6">DSM 14152</strain>
    </source>
</reference>
<evidence type="ECO:0000256" key="2">
    <source>
        <dbReference type="ARBA" id="ARBA00022803"/>
    </source>
</evidence>
<dbReference type="SUPFAM" id="SSF143597">
    <property type="entry name" value="YojJ-like"/>
    <property type="match status" value="1"/>
</dbReference>
<dbReference type="AlphaFoldDB" id="A0A1C0YAV7"/>
<dbReference type="InterPro" id="IPR019734">
    <property type="entry name" value="TPR_rpt"/>
</dbReference>
<evidence type="ECO:0000256" key="1">
    <source>
        <dbReference type="ARBA" id="ARBA00022737"/>
    </source>
</evidence>
<dbReference type="InterPro" id="IPR051685">
    <property type="entry name" value="Ycf3/AcsC/BcsC/TPR_MFPF"/>
</dbReference>
<dbReference type="InterPro" id="IPR011990">
    <property type="entry name" value="TPR-like_helical_dom_sf"/>
</dbReference>
<keyword evidence="1" id="KW-0677">Repeat</keyword>
<dbReference type="InterPro" id="IPR003390">
    <property type="entry name" value="DNA_integrity_scan_DisA_N"/>
</dbReference>
<accession>A0A1C0YAV7</accession>
<proteinExistence type="predicted"/>
<feature type="domain" description="DAC" evidence="4">
    <location>
        <begin position="303"/>
        <end position="464"/>
    </location>
</feature>
<dbReference type="InterPro" id="IPR036888">
    <property type="entry name" value="DNA_integrity_DisA_N_sf"/>
</dbReference>
<gene>
    <name evidence="5" type="ORF">A6M13_15590</name>
</gene>
<dbReference type="PROSITE" id="PS50005">
    <property type="entry name" value="TPR"/>
    <property type="match status" value="2"/>
</dbReference>
<feature type="repeat" description="TPR" evidence="3">
    <location>
        <begin position="529"/>
        <end position="562"/>
    </location>
</feature>
<dbReference type="Gene3D" id="1.25.40.10">
    <property type="entry name" value="Tetratricopeptide repeat domain"/>
    <property type="match status" value="3"/>
</dbReference>
<keyword evidence="6" id="KW-1185">Reference proteome</keyword>
<name>A0A1C0YAV7_9BACL</name>
<dbReference type="Pfam" id="PF02457">
    <property type="entry name" value="DAC"/>
    <property type="match status" value="1"/>
</dbReference>
<dbReference type="PROSITE" id="PS51794">
    <property type="entry name" value="DAC"/>
    <property type="match status" value="1"/>
</dbReference>
<dbReference type="PANTHER" id="PTHR44943">
    <property type="entry name" value="CELLULOSE SYNTHASE OPERON PROTEIN C"/>
    <property type="match status" value="1"/>
</dbReference>
<feature type="repeat" description="TPR" evidence="3">
    <location>
        <begin position="630"/>
        <end position="663"/>
    </location>
</feature>
<evidence type="ECO:0000259" key="4">
    <source>
        <dbReference type="PROSITE" id="PS51794"/>
    </source>
</evidence>
<dbReference type="InterPro" id="IPR048555">
    <property type="entry name" value="DACNH"/>
</dbReference>
<dbReference type="Pfam" id="PF21750">
    <property type="entry name" value="DACNH"/>
    <property type="match status" value="1"/>
</dbReference>